<evidence type="ECO:0000313" key="1">
    <source>
        <dbReference type="EMBL" id="CAG7729773.1"/>
    </source>
</evidence>
<comment type="caution">
    <text evidence="1">The sequence shown here is derived from an EMBL/GenBank/DDBJ whole genome shotgun (WGS) entry which is preliminary data.</text>
</comment>
<reference evidence="1" key="1">
    <citation type="submission" date="2021-06" db="EMBL/GenBank/DDBJ databases">
        <authorList>
            <person name="Hodson N. C."/>
            <person name="Mongue J. A."/>
            <person name="Jaron S. K."/>
        </authorList>
    </citation>
    <scope>NUCLEOTIDE SEQUENCE</scope>
</reference>
<dbReference type="Proteomes" id="UP000708208">
    <property type="component" value="Unassembled WGS sequence"/>
</dbReference>
<organism evidence="1 2">
    <name type="scientific">Allacma fusca</name>
    <dbReference type="NCBI Taxonomy" id="39272"/>
    <lineage>
        <taxon>Eukaryota</taxon>
        <taxon>Metazoa</taxon>
        <taxon>Ecdysozoa</taxon>
        <taxon>Arthropoda</taxon>
        <taxon>Hexapoda</taxon>
        <taxon>Collembola</taxon>
        <taxon>Symphypleona</taxon>
        <taxon>Sminthuridae</taxon>
        <taxon>Allacma</taxon>
    </lineage>
</organism>
<evidence type="ECO:0000313" key="2">
    <source>
        <dbReference type="Proteomes" id="UP000708208"/>
    </source>
</evidence>
<dbReference type="AlphaFoldDB" id="A0A8J2JYG3"/>
<protein>
    <submittedName>
        <fullName evidence="1">Uncharacterized protein</fullName>
    </submittedName>
</protein>
<dbReference type="EMBL" id="CAJVCH010183932">
    <property type="protein sequence ID" value="CAG7729773.1"/>
    <property type="molecule type" value="Genomic_DNA"/>
</dbReference>
<name>A0A8J2JYG3_9HEXA</name>
<proteinExistence type="predicted"/>
<sequence>MEYMAHKEGPEPLRGLRGDVRCKKDWEMLAEAEDYREVTAGCGVGKVSKSSPPLVVYGLEQAVEAGRLRIQKFKGWLSS</sequence>
<keyword evidence="2" id="KW-1185">Reference proteome</keyword>
<accession>A0A8J2JYG3</accession>
<gene>
    <name evidence="1" type="ORF">AFUS01_LOCUS18465</name>
</gene>